<dbReference type="InterPro" id="IPR011016">
    <property type="entry name" value="Znf_RING-CH"/>
</dbReference>
<dbReference type="Proteomes" id="UP001162131">
    <property type="component" value="Unassembled WGS sequence"/>
</dbReference>
<dbReference type="Pfam" id="PF00498">
    <property type="entry name" value="FHA"/>
    <property type="match status" value="1"/>
</dbReference>
<gene>
    <name evidence="7" type="ORF">BSTOLATCC_MIC4997</name>
</gene>
<dbReference type="PROSITE" id="PS51292">
    <property type="entry name" value="ZF_RING_CH"/>
    <property type="match status" value="1"/>
</dbReference>
<feature type="domain" description="RING-CH-type" evidence="6">
    <location>
        <begin position="163"/>
        <end position="239"/>
    </location>
</feature>
<evidence type="ECO:0000259" key="6">
    <source>
        <dbReference type="PROSITE" id="PS51292"/>
    </source>
</evidence>
<dbReference type="Gene3D" id="3.30.40.10">
    <property type="entry name" value="Zinc/RING finger domain, C3HC4 (zinc finger)"/>
    <property type="match status" value="1"/>
</dbReference>
<keyword evidence="8" id="KW-1185">Reference proteome</keyword>
<dbReference type="SUPFAM" id="SSF57850">
    <property type="entry name" value="RING/U-box"/>
    <property type="match status" value="1"/>
</dbReference>
<accession>A0AAU9ICX6</accession>
<evidence type="ECO:0000256" key="1">
    <source>
        <dbReference type="ARBA" id="ARBA00022723"/>
    </source>
</evidence>
<evidence type="ECO:0000256" key="2">
    <source>
        <dbReference type="ARBA" id="ARBA00022771"/>
    </source>
</evidence>
<protein>
    <submittedName>
        <fullName evidence="7">Uncharacterized protein</fullName>
    </submittedName>
</protein>
<evidence type="ECO:0000259" key="5">
    <source>
        <dbReference type="PROSITE" id="PS50006"/>
    </source>
</evidence>
<name>A0AAU9ICX6_9CILI</name>
<feature type="compositionally biased region" description="Basic and acidic residues" evidence="4">
    <location>
        <begin position="410"/>
        <end position="420"/>
    </location>
</feature>
<comment type="caution">
    <text evidence="7">The sequence shown here is derived from an EMBL/GenBank/DDBJ whole genome shotgun (WGS) entry which is preliminary data.</text>
</comment>
<dbReference type="CDD" id="cd00060">
    <property type="entry name" value="FHA"/>
    <property type="match status" value="1"/>
</dbReference>
<dbReference type="SUPFAM" id="SSF49879">
    <property type="entry name" value="SMAD/FHA domain"/>
    <property type="match status" value="1"/>
</dbReference>
<dbReference type="InterPro" id="IPR013083">
    <property type="entry name" value="Znf_RING/FYVE/PHD"/>
</dbReference>
<evidence type="ECO:0000256" key="3">
    <source>
        <dbReference type="ARBA" id="ARBA00022833"/>
    </source>
</evidence>
<dbReference type="PANTHER" id="PTHR46210">
    <property type="entry name" value="FHA DOMAIN-CONTAINING PROTEIN"/>
    <property type="match status" value="1"/>
</dbReference>
<feature type="compositionally biased region" description="Acidic residues" evidence="4">
    <location>
        <begin position="386"/>
        <end position="401"/>
    </location>
</feature>
<reference evidence="7" key="1">
    <citation type="submission" date="2021-09" db="EMBL/GenBank/DDBJ databases">
        <authorList>
            <consortium name="AG Swart"/>
            <person name="Singh M."/>
            <person name="Singh A."/>
            <person name="Seah K."/>
            <person name="Emmerich C."/>
        </authorList>
    </citation>
    <scope>NUCLEOTIDE SEQUENCE</scope>
    <source>
        <strain evidence="7">ATCC30299</strain>
    </source>
</reference>
<dbReference type="SMART" id="SM00744">
    <property type="entry name" value="RINGv"/>
    <property type="match status" value="1"/>
</dbReference>
<sequence length="451" mass="51602">MKSTNFLDVHAITWSRETHGLFDYESRTVHKSDFKIKKSVVINRNGHNCFLCDHQPKETNYDSSVPLLGVKVHNQEFIAYQASENSSEKMWLVVKYMKMNGSKGITLHEGDWLKLGRVRLRVKKIFIYNSASGENNEIQGIPKYLEGLNTECRSVDDGAEENKENTEKAACRICLFDTSTKEDPLISPCKCSGTMKSVHVNCLKEWLKNKVETRLSEKATSYCWKDLSCELCKNPLPSSILVDGEKVELISMSYPQSSYILFEDYRPESRQSYGIHLVSIPNGQCAVLGRGHECDIKLSDISVSRTHSRIRFLNNSFILEDKSSKFGTLLQLKRAIQLNSYKELTIQVNRTIFHLSVKEPWTVARFCCPCMAKRVVPINVISDLTEDGFPEPEPDEAEEREDIPSPVTMAREDSSPQRIREDSFHLLVPPVMQNIRSEMMIVPNEELKEDF</sequence>
<organism evidence="7 8">
    <name type="scientific">Blepharisma stoltei</name>
    <dbReference type="NCBI Taxonomy" id="1481888"/>
    <lineage>
        <taxon>Eukaryota</taxon>
        <taxon>Sar</taxon>
        <taxon>Alveolata</taxon>
        <taxon>Ciliophora</taxon>
        <taxon>Postciliodesmatophora</taxon>
        <taxon>Heterotrichea</taxon>
        <taxon>Heterotrichida</taxon>
        <taxon>Blepharismidae</taxon>
        <taxon>Blepharisma</taxon>
    </lineage>
</organism>
<dbReference type="EMBL" id="CAJZBQ010000005">
    <property type="protein sequence ID" value="CAG9311735.1"/>
    <property type="molecule type" value="Genomic_DNA"/>
</dbReference>
<evidence type="ECO:0000256" key="4">
    <source>
        <dbReference type="SAM" id="MobiDB-lite"/>
    </source>
</evidence>
<dbReference type="InterPro" id="IPR000253">
    <property type="entry name" value="FHA_dom"/>
</dbReference>
<dbReference type="InterPro" id="IPR008984">
    <property type="entry name" value="SMAD_FHA_dom_sf"/>
</dbReference>
<dbReference type="CDD" id="cd16495">
    <property type="entry name" value="RING_CH-C4HC3_MARCH"/>
    <property type="match status" value="1"/>
</dbReference>
<dbReference type="Pfam" id="PF12906">
    <property type="entry name" value="RINGv"/>
    <property type="match status" value="1"/>
</dbReference>
<dbReference type="PANTHER" id="PTHR46210:SF1">
    <property type="entry name" value="FHA DOMAIN-CONTAINING PROTEIN"/>
    <property type="match status" value="1"/>
</dbReference>
<dbReference type="SMART" id="SM00240">
    <property type="entry name" value="FHA"/>
    <property type="match status" value="1"/>
</dbReference>
<proteinExistence type="predicted"/>
<dbReference type="GO" id="GO:0008270">
    <property type="term" value="F:zinc ion binding"/>
    <property type="evidence" value="ECO:0007669"/>
    <property type="project" value="UniProtKB-KW"/>
</dbReference>
<dbReference type="Gene3D" id="2.60.200.20">
    <property type="match status" value="1"/>
</dbReference>
<evidence type="ECO:0000313" key="8">
    <source>
        <dbReference type="Proteomes" id="UP001162131"/>
    </source>
</evidence>
<keyword evidence="2" id="KW-0863">Zinc-finger</keyword>
<evidence type="ECO:0000313" key="7">
    <source>
        <dbReference type="EMBL" id="CAG9311735.1"/>
    </source>
</evidence>
<feature type="domain" description="FHA" evidence="5">
    <location>
        <begin position="286"/>
        <end position="335"/>
    </location>
</feature>
<dbReference type="AlphaFoldDB" id="A0AAU9ICX6"/>
<feature type="region of interest" description="Disordered" evidence="4">
    <location>
        <begin position="386"/>
        <end position="420"/>
    </location>
</feature>
<keyword evidence="1" id="KW-0479">Metal-binding</keyword>
<keyword evidence="3" id="KW-0862">Zinc</keyword>
<dbReference type="PROSITE" id="PS50006">
    <property type="entry name" value="FHA_DOMAIN"/>
    <property type="match status" value="1"/>
</dbReference>